<comment type="caution">
    <text evidence="1">The sequence shown here is derived from an EMBL/GenBank/DDBJ whole genome shotgun (WGS) entry which is preliminary data.</text>
</comment>
<dbReference type="AlphaFoldDB" id="A0A834WNX0"/>
<keyword evidence="2" id="KW-1185">Reference proteome</keyword>
<gene>
    <name evidence="1" type="ORF">G2W53_017370</name>
</gene>
<proteinExistence type="predicted"/>
<accession>A0A834WNX0</accession>
<reference evidence="1" key="1">
    <citation type="submission" date="2020-09" db="EMBL/GenBank/DDBJ databases">
        <title>Genome-Enabled Discovery of Anthraquinone Biosynthesis in Senna tora.</title>
        <authorList>
            <person name="Kang S.-H."/>
            <person name="Pandey R.P."/>
            <person name="Lee C.-M."/>
            <person name="Sim J.-S."/>
            <person name="Jeong J.-T."/>
            <person name="Choi B.-S."/>
            <person name="Jung M."/>
            <person name="Ginzburg D."/>
            <person name="Zhao K."/>
            <person name="Won S.Y."/>
            <person name="Oh T.-J."/>
            <person name="Yu Y."/>
            <person name="Kim N.-H."/>
            <person name="Lee O.R."/>
            <person name="Lee T.-H."/>
            <person name="Bashyal P."/>
            <person name="Kim T.-S."/>
            <person name="Lee W.-H."/>
            <person name="Kawkins C."/>
            <person name="Kim C.-K."/>
            <person name="Kim J.S."/>
            <person name="Ahn B.O."/>
            <person name="Rhee S.Y."/>
            <person name="Sohng J.K."/>
        </authorList>
    </citation>
    <scope>NUCLEOTIDE SEQUENCE</scope>
    <source>
        <tissue evidence="1">Leaf</tissue>
    </source>
</reference>
<evidence type="ECO:0000313" key="2">
    <source>
        <dbReference type="Proteomes" id="UP000634136"/>
    </source>
</evidence>
<dbReference type="EMBL" id="JAAIUW010000006">
    <property type="protein sequence ID" value="KAF7826206.1"/>
    <property type="molecule type" value="Genomic_DNA"/>
</dbReference>
<name>A0A834WNX0_9FABA</name>
<protein>
    <submittedName>
        <fullName evidence="1">Uncharacterized protein</fullName>
    </submittedName>
</protein>
<dbReference type="Proteomes" id="UP000634136">
    <property type="component" value="Unassembled WGS sequence"/>
</dbReference>
<evidence type="ECO:0000313" key="1">
    <source>
        <dbReference type="EMBL" id="KAF7826206.1"/>
    </source>
</evidence>
<sequence length="107" mass="10891">MPENFPNIQNYVVDLLSGINEGFGVDLGADVRNGFGKHKRTIIGIVFFVVVGGAEIDAGASLQGGEENGCDVGAEPVSEAIEFIAGDGGGGVLHFGIAIALALAFSL</sequence>
<organism evidence="1 2">
    <name type="scientific">Senna tora</name>
    <dbReference type="NCBI Taxonomy" id="362788"/>
    <lineage>
        <taxon>Eukaryota</taxon>
        <taxon>Viridiplantae</taxon>
        <taxon>Streptophyta</taxon>
        <taxon>Embryophyta</taxon>
        <taxon>Tracheophyta</taxon>
        <taxon>Spermatophyta</taxon>
        <taxon>Magnoliopsida</taxon>
        <taxon>eudicotyledons</taxon>
        <taxon>Gunneridae</taxon>
        <taxon>Pentapetalae</taxon>
        <taxon>rosids</taxon>
        <taxon>fabids</taxon>
        <taxon>Fabales</taxon>
        <taxon>Fabaceae</taxon>
        <taxon>Caesalpinioideae</taxon>
        <taxon>Cassia clade</taxon>
        <taxon>Senna</taxon>
    </lineage>
</organism>